<dbReference type="Pfam" id="PF08161">
    <property type="entry name" value="RRP12_HEAT"/>
    <property type="match status" value="1"/>
</dbReference>
<feature type="compositionally biased region" description="Acidic residues" evidence="2">
    <location>
        <begin position="1074"/>
        <end position="1088"/>
    </location>
</feature>
<name>A0AAV3QLM6_LITER</name>
<comment type="caution">
    <text evidence="6">The sequence shown here is derived from an EMBL/GenBank/DDBJ whole genome shotgun (WGS) entry which is preliminary data.</text>
</comment>
<evidence type="ECO:0000313" key="6">
    <source>
        <dbReference type="EMBL" id="GAA0164038.1"/>
    </source>
</evidence>
<dbReference type="Pfam" id="PF25772">
    <property type="entry name" value="HEAT_RRP12_N"/>
    <property type="match status" value="2"/>
</dbReference>
<keyword evidence="7" id="KW-1185">Reference proteome</keyword>
<keyword evidence="3" id="KW-0472">Membrane</keyword>
<proteinExistence type="inferred from homology"/>
<keyword evidence="3" id="KW-0812">Transmembrane</keyword>
<evidence type="ECO:0000259" key="4">
    <source>
        <dbReference type="Pfam" id="PF08161"/>
    </source>
</evidence>
<dbReference type="Proteomes" id="UP001454036">
    <property type="component" value="Unassembled WGS sequence"/>
</dbReference>
<dbReference type="InterPro" id="IPR016024">
    <property type="entry name" value="ARM-type_fold"/>
</dbReference>
<evidence type="ECO:0000256" key="2">
    <source>
        <dbReference type="SAM" id="MobiDB-lite"/>
    </source>
</evidence>
<feature type="region of interest" description="Disordered" evidence="2">
    <location>
        <begin position="1144"/>
        <end position="1236"/>
    </location>
</feature>
<dbReference type="PANTHER" id="PTHR48445:SF1">
    <property type="entry name" value="OS02G0782100 PROTEIN"/>
    <property type="match status" value="1"/>
</dbReference>
<dbReference type="EMBL" id="BAABME010004933">
    <property type="protein sequence ID" value="GAA0164038.1"/>
    <property type="molecule type" value="Genomic_DNA"/>
</dbReference>
<sequence>MQEPPSSGDFCSMVLSQFSKTTTTNEHHLHICTAIGALSQTLKDQHIPLTPLSYFSGTCNSLKKVATDPRPPPHLIDAFCAILGLVFDVVGGVVLRRKFDELVEIVGCVLNCGVVGENGLVPILKCVRVLICVREEIEWGEIEKLYVVLLKYMAHDVTKVALVWFIVALGGVEWCEIEYLFVVIFKYMAHDVKVRKQSHSCLREVLQYFHQSPVLERLLGPASDSINKEFESSMLFSEPSKLLSAKKILYILDALKLCLPSMSLISTTNILKHFKPLLELKQPLVTKRITDALGAICNHPAAKVSSEVLLDLLCSLAALLSAGESSADSMTFTARLLDVGMKRVYSLNRQICVVKLPLVFNALSDVLASEHEESVVAAVGSFKSLINGCVDELVIKQGVDQFIKNNDAEARKLVPTVIGKVCATIESLLGYHYAAVWDMSFQVVSTMFDKLGVYSSYFLKGTIKSLADMQNLSDEDFSFRKQLHDCIGSAVGAVGPETFLTILPLKLDAQDLSEANLWVLPILKRHIVGAHLSFFIESIPPMIEAMKKQSAMLEQEGKVYSARVVDGIIYSLWSLLPSFCNYPVDTAESFKDIGKTLCSTLREESDVRGIVCSSLLILIQQNKSIVEGKEEVINERSVSVERAISKYTPEIAAQNLAVLRSSARELFSVISGVLYSSSKDATGPLQKTLGELASISDKAVVSWFFKITMKKLLKVTLEAHKPENSSSSNSMQVDNSSSENSSSSSRASLLGLAASLLPGLDSKEIDLLFNAVTPALKDDEGLIQKKAYKVLSSILQRSSEYISTKLEKLQNLMIDTLPSCHFSAKRCRLDCLYFLIVHVLKEVSGQSRHDVIASFLTEIVLALKEANKKTRNRAYDILVEIGHACVDDENNGDNQALLEIFNMVAGGLAGETSHMVSAAVKGLARLAYEFTDLISATYNLLPLTFLLIRRKNREIIKANLGLLKVLVAKSQVQNLNTHLKSLVDGLLNWQDSAKNHFKAKIKLLIEMLVKKCGMDAVKEVMPEEHLKLLTNIRKLKERRERKLAAGSVDSRSLLSKATTSRHSRWNHTRIFSDSGDESADNSEEDFMDAETISGRRSKSTRLNSKASSIRPRRTRAAAKSLQDDYFDQVDDEPLDLLDRQRTRSALRSSELQKRKRDSDDDLEVDSEGRLVIHEEGEVPKKKTSFNADSDDRSQAEESSASKGSRKAQKRIKQSESGWSYTGNEYASKKASGDVKRKGKFEPYAYWPLDRKMVSRRPEHRAAARKGMSSVVKLSKKLEGKSVANALALHRMKFKKNKGSKKSK</sequence>
<comment type="similarity">
    <text evidence="1">Belongs to the RRP12 family.</text>
</comment>
<keyword evidence="3" id="KW-1133">Transmembrane helix</keyword>
<dbReference type="PANTHER" id="PTHR48445">
    <property type="entry name" value="OS02G0782100 PROTEIN"/>
    <property type="match status" value="1"/>
</dbReference>
<feature type="transmembrane region" description="Helical" evidence="3">
    <location>
        <begin position="75"/>
        <end position="95"/>
    </location>
</feature>
<accession>A0AAV3QLM6</accession>
<feature type="region of interest" description="Disordered" evidence="2">
    <location>
        <begin position="722"/>
        <end position="742"/>
    </location>
</feature>
<feature type="domain" description="RRP12 N-terminal HEAT" evidence="5">
    <location>
        <begin position="165"/>
        <end position="304"/>
    </location>
</feature>
<dbReference type="InterPro" id="IPR012978">
    <property type="entry name" value="HEAT_RRP12"/>
</dbReference>
<feature type="compositionally biased region" description="Low complexity" evidence="2">
    <location>
        <begin position="724"/>
        <end position="742"/>
    </location>
</feature>
<dbReference type="SUPFAM" id="SSF48371">
    <property type="entry name" value="ARM repeat"/>
    <property type="match status" value="1"/>
</dbReference>
<feature type="compositionally biased region" description="Basic and acidic residues" evidence="2">
    <location>
        <begin position="1166"/>
        <end position="1180"/>
    </location>
</feature>
<feature type="domain" description="RRP12 N-terminal HEAT" evidence="5">
    <location>
        <begin position="5"/>
        <end position="160"/>
    </location>
</feature>
<evidence type="ECO:0000256" key="1">
    <source>
        <dbReference type="ARBA" id="ARBA00007690"/>
    </source>
</evidence>
<dbReference type="InterPro" id="IPR057860">
    <property type="entry name" value="HEAT_RRP12_N"/>
</dbReference>
<gene>
    <name evidence="6" type="ORF">LIER_19765</name>
</gene>
<reference evidence="6 7" key="1">
    <citation type="submission" date="2024-01" db="EMBL/GenBank/DDBJ databases">
        <title>The complete chloroplast genome sequence of Lithospermum erythrorhizon: insights into the phylogenetic relationship among Boraginaceae species and the maternal lineages of purple gromwells.</title>
        <authorList>
            <person name="Okada T."/>
            <person name="Watanabe K."/>
        </authorList>
    </citation>
    <scope>NUCLEOTIDE SEQUENCE [LARGE SCALE GENOMIC DNA]</scope>
</reference>
<evidence type="ECO:0000313" key="7">
    <source>
        <dbReference type="Proteomes" id="UP001454036"/>
    </source>
</evidence>
<organism evidence="6 7">
    <name type="scientific">Lithospermum erythrorhizon</name>
    <name type="common">Purple gromwell</name>
    <name type="synonym">Lithospermum officinale var. erythrorhizon</name>
    <dbReference type="NCBI Taxonomy" id="34254"/>
    <lineage>
        <taxon>Eukaryota</taxon>
        <taxon>Viridiplantae</taxon>
        <taxon>Streptophyta</taxon>
        <taxon>Embryophyta</taxon>
        <taxon>Tracheophyta</taxon>
        <taxon>Spermatophyta</taxon>
        <taxon>Magnoliopsida</taxon>
        <taxon>eudicotyledons</taxon>
        <taxon>Gunneridae</taxon>
        <taxon>Pentapetalae</taxon>
        <taxon>asterids</taxon>
        <taxon>lamiids</taxon>
        <taxon>Boraginales</taxon>
        <taxon>Boraginaceae</taxon>
        <taxon>Boraginoideae</taxon>
        <taxon>Lithospermeae</taxon>
        <taxon>Lithospermum</taxon>
    </lineage>
</organism>
<feature type="compositionally biased region" description="Polar residues" evidence="2">
    <location>
        <begin position="1214"/>
        <end position="1224"/>
    </location>
</feature>
<evidence type="ECO:0000259" key="5">
    <source>
        <dbReference type="Pfam" id="PF25772"/>
    </source>
</evidence>
<dbReference type="Gene3D" id="1.25.10.10">
    <property type="entry name" value="Leucine-rich Repeat Variant"/>
    <property type="match status" value="2"/>
</dbReference>
<feature type="transmembrane region" description="Helical" evidence="3">
    <location>
        <begin position="161"/>
        <end position="188"/>
    </location>
</feature>
<feature type="domain" description="RRP12 HEAT" evidence="4">
    <location>
        <begin position="369"/>
        <end position="673"/>
    </location>
</feature>
<protein>
    <recommendedName>
        <fullName evidence="8">RRP12-like protein</fullName>
    </recommendedName>
</protein>
<feature type="region of interest" description="Disordered" evidence="2">
    <location>
        <begin position="1070"/>
        <end position="1121"/>
    </location>
</feature>
<evidence type="ECO:0008006" key="8">
    <source>
        <dbReference type="Google" id="ProtNLM"/>
    </source>
</evidence>
<feature type="compositionally biased region" description="Basic and acidic residues" evidence="2">
    <location>
        <begin position="1226"/>
        <end position="1235"/>
    </location>
</feature>
<dbReference type="InterPro" id="IPR011989">
    <property type="entry name" value="ARM-like"/>
</dbReference>
<evidence type="ECO:0000256" key="3">
    <source>
        <dbReference type="SAM" id="Phobius"/>
    </source>
</evidence>